<keyword evidence="2" id="KW-1185">Reference proteome</keyword>
<feature type="compositionally biased region" description="Basic and acidic residues" evidence="1">
    <location>
        <begin position="144"/>
        <end position="161"/>
    </location>
</feature>
<sequence length="286" mass="30984">MRNRSGPGKEEKNHSTLPPRPHHTPAAGHSGTQMGLSLCGVLGAHSAALHQPVLDPPREPPPPRPLCCSDVGSASVEGHSERFPSDTGAGPTGPACDPEWTDPAPPRKTGHRPEGDAFQENPSEGSRVRSPEQEWPTPSLCTRARWDSGPRPGGHEGEKPVEPPWPPSAPHAGRAGRKPWEERRLPKWLQLLKTSGICKAHCYEPSLVHGTTSARPAQPRHWLLFARFSPVLPPDSAARSLHQDRSSPRTEAPVHIEPPEQLSFCPAATLSSQTVESLDVHRQTNG</sequence>
<dbReference type="GeneID" id="101686545"/>
<evidence type="ECO:0000313" key="3">
    <source>
        <dbReference type="RefSeq" id="XP_044928122.1"/>
    </source>
</evidence>
<accession>A0A8U0RPX5</accession>
<organism evidence="2 3">
    <name type="scientific">Mustela putorius furo</name>
    <name type="common">European domestic ferret</name>
    <name type="synonym">Mustela furo</name>
    <dbReference type="NCBI Taxonomy" id="9669"/>
    <lineage>
        <taxon>Eukaryota</taxon>
        <taxon>Metazoa</taxon>
        <taxon>Chordata</taxon>
        <taxon>Craniata</taxon>
        <taxon>Vertebrata</taxon>
        <taxon>Euteleostomi</taxon>
        <taxon>Mammalia</taxon>
        <taxon>Eutheria</taxon>
        <taxon>Laurasiatheria</taxon>
        <taxon>Carnivora</taxon>
        <taxon>Caniformia</taxon>
        <taxon>Musteloidea</taxon>
        <taxon>Mustelidae</taxon>
        <taxon>Mustelinae</taxon>
        <taxon>Mustela</taxon>
    </lineage>
</organism>
<feature type="region of interest" description="Disordered" evidence="1">
    <location>
        <begin position="235"/>
        <end position="260"/>
    </location>
</feature>
<proteinExistence type="predicted"/>
<protein>
    <submittedName>
        <fullName evidence="3">Cytosolic Fe-S cluster assembly factor NUBP2 isoform X3</fullName>
    </submittedName>
</protein>
<gene>
    <name evidence="3" type="primary">NUBP2</name>
</gene>
<evidence type="ECO:0000313" key="2">
    <source>
        <dbReference type="Proteomes" id="UP000000715"/>
    </source>
</evidence>
<reference evidence="3" key="1">
    <citation type="submission" date="2025-08" db="UniProtKB">
        <authorList>
            <consortium name="RefSeq"/>
        </authorList>
    </citation>
    <scope>IDENTIFICATION</scope>
    <source>
        <tissue evidence="3">Brain</tissue>
    </source>
</reference>
<dbReference type="CTD" id="10101"/>
<dbReference type="AlphaFoldDB" id="A0A8U0RPX5"/>
<dbReference type="Proteomes" id="UP000000715">
    <property type="component" value="Unplaced"/>
</dbReference>
<dbReference type="RefSeq" id="XP_044928122.1">
    <property type="nucleotide sequence ID" value="XM_045072187.1"/>
</dbReference>
<name>A0A8U0RPX5_MUSPF</name>
<feature type="compositionally biased region" description="Basic and acidic residues" evidence="1">
    <location>
        <begin position="241"/>
        <end position="258"/>
    </location>
</feature>
<feature type="region of interest" description="Disordered" evidence="1">
    <location>
        <begin position="1"/>
        <end position="36"/>
    </location>
</feature>
<evidence type="ECO:0000256" key="1">
    <source>
        <dbReference type="SAM" id="MobiDB-lite"/>
    </source>
</evidence>
<feature type="region of interest" description="Disordered" evidence="1">
    <location>
        <begin position="50"/>
        <end position="179"/>
    </location>
</feature>